<keyword evidence="1" id="KW-1185">Reference proteome</keyword>
<dbReference type="Gene3D" id="3.30.420.10">
    <property type="entry name" value="Ribonuclease H-like superfamily/Ribonuclease H"/>
    <property type="match status" value="1"/>
</dbReference>
<dbReference type="Proteomes" id="UP000887540">
    <property type="component" value="Unplaced"/>
</dbReference>
<name>A0A914C007_9BILA</name>
<reference evidence="2" key="1">
    <citation type="submission" date="2022-11" db="UniProtKB">
        <authorList>
            <consortium name="WormBaseParasite"/>
        </authorList>
    </citation>
    <scope>IDENTIFICATION</scope>
</reference>
<proteinExistence type="predicted"/>
<evidence type="ECO:0000313" key="2">
    <source>
        <dbReference type="WBParaSite" id="ACRNAN_Path_1364.g5353.t1"/>
    </source>
</evidence>
<dbReference type="AlphaFoldDB" id="A0A914C007"/>
<dbReference type="PANTHER" id="PTHR47326">
    <property type="entry name" value="TRANSPOSABLE ELEMENT TC3 TRANSPOSASE-LIKE PROTEIN"/>
    <property type="match status" value="1"/>
</dbReference>
<accession>A0A914C007</accession>
<dbReference type="WBParaSite" id="ACRNAN_Path_1364.g5353.t1">
    <property type="protein sequence ID" value="ACRNAN_Path_1364.g5353.t1"/>
    <property type="gene ID" value="ACRNAN_Path_1364.g5353"/>
</dbReference>
<organism evidence="1 2">
    <name type="scientific">Acrobeloides nanus</name>
    <dbReference type="NCBI Taxonomy" id="290746"/>
    <lineage>
        <taxon>Eukaryota</taxon>
        <taxon>Metazoa</taxon>
        <taxon>Ecdysozoa</taxon>
        <taxon>Nematoda</taxon>
        <taxon>Chromadorea</taxon>
        <taxon>Rhabditida</taxon>
        <taxon>Tylenchina</taxon>
        <taxon>Cephalobomorpha</taxon>
        <taxon>Cephaloboidea</taxon>
        <taxon>Cephalobidae</taxon>
        <taxon>Acrobeloides</taxon>
    </lineage>
</organism>
<evidence type="ECO:0000313" key="1">
    <source>
        <dbReference type="Proteomes" id="UP000887540"/>
    </source>
</evidence>
<dbReference type="InterPro" id="IPR036397">
    <property type="entry name" value="RNaseH_sf"/>
</dbReference>
<sequence>MDFFFWGYLKSQDYDDTHFPGLDELKDRIIDKVGETDPEMVQRAFEDILRRLQVCINRNGRSVEYR</sequence>
<dbReference type="PANTHER" id="PTHR47326:SF1">
    <property type="entry name" value="HTH PSQ-TYPE DOMAIN-CONTAINING PROTEIN"/>
    <property type="match status" value="1"/>
</dbReference>
<protein>
    <submittedName>
        <fullName evidence="2">Uncharacterized protein</fullName>
    </submittedName>
</protein>
<dbReference type="GO" id="GO:0003676">
    <property type="term" value="F:nucleic acid binding"/>
    <property type="evidence" value="ECO:0007669"/>
    <property type="project" value="InterPro"/>
</dbReference>